<evidence type="ECO:0000313" key="7">
    <source>
        <dbReference type="Proteomes" id="UP000422108"/>
    </source>
</evidence>
<organism evidence="6 7">
    <name type="scientific">Desulfosarcina ovata subsp. ovata</name>
    <dbReference type="NCBI Taxonomy" id="2752305"/>
    <lineage>
        <taxon>Bacteria</taxon>
        <taxon>Pseudomonadati</taxon>
        <taxon>Thermodesulfobacteriota</taxon>
        <taxon>Desulfobacteria</taxon>
        <taxon>Desulfobacterales</taxon>
        <taxon>Desulfosarcinaceae</taxon>
        <taxon>Desulfosarcina</taxon>
    </lineage>
</organism>
<dbReference type="SUPFAM" id="SSF56059">
    <property type="entry name" value="Glutathione synthetase ATP-binding domain-like"/>
    <property type="match status" value="1"/>
</dbReference>
<dbReference type="Gene3D" id="3.40.50.261">
    <property type="entry name" value="Succinyl-CoA synthetase domains"/>
    <property type="match status" value="2"/>
</dbReference>
<dbReference type="EMBL" id="AP021879">
    <property type="protein sequence ID" value="BBO87381.1"/>
    <property type="molecule type" value="Genomic_DNA"/>
</dbReference>
<dbReference type="InterPro" id="IPR032875">
    <property type="entry name" value="Succ_CoA_lig_flav_dom"/>
</dbReference>
<dbReference type="InterPro" id="IPR036291">
    <property type="entry name" value="NAD(P)-bd_dom_sf"/>
</dbReference>
<dbReference type="Pfam" id="PF13549">
    <property type="entry name" value="ATP-grasp_5"/>
    <property type="match status" value="1"/>
</dbReference>
<gene>
    <name evidence="6" type="ORF">DSCOOX_05610</name>
</gene>
<dbReference type="Pfam" id="PF13380">
    <property type="entry name" value="CoA_binding_2"/>
    <property type="match status" value="1"/>
</dbReference>
<sequence length="725" mass="77979">METHEWVRKALASGRRALTETESKTILGGYGVPVVTETIVSTADEAVATARQIGFPVVIKGIGENLLHKTESGVVHLNLNDAAAVSRAAGQILNTLPEIKILVQPQVVGQRELVAGIFRDPHFGPAVLFGLGGIFTEALSDVVLRLAPLTREDALDMIESVRSRRLLDAFRGEAAVDRESLVGTLMGLSAIATDIPEIAEIDINPLIAAADGTLAAVDALITLADPDNVSAVSPPVPPPAIHAFFHPRSVAFIGASSQMGKWGHTLLCNTISCGYQGEIYTVNPKGGVIAGKPAFKQVGDIPGPVDLAVVTVPAAGVMDLIPQLEAKGVRNMLLVTSGFGEIGSEGKRLERQLVDAARDAGILVLGPNTMGIGNPHIHFSCMATGGCSMAGTTAVVSQSGNMGAQLLAFAEKQGIGIRAFSGSGNEAMLTIEDYMEGFEVDPLTETVMLYIESVKNGRRFFESARRVSRKKPIVLLKGGQTDAGRRAAASHTGAMASDVRLFDAMCRQAGIVKVDQSMELLDLSAGFASLPLIRGNRIAIMTLGGGWGVITSDMCNRFNLEVPELPAALIARIDKILPTYWSRTNPVDLVGENDLDIPLSVLEALLEWDGCDGVINLGIFGRRFLVRRLADSVARADDSYTRKMLEETVRTSSDFEKRYIREIVRLMEKFQKPIFGVSILTEENDSTVYPVDGHDLKAIFFETPERAVKTAARMAEYRRYLSRGY</sequence>
<evidence type="ECO:0000256" key="2">
    <source>
        <dbReference type="ARBA" id="ARBA00022741"/>
    </source>
</evidence>
<protein>
    <submittedName>
        <fullName evidence="6">Acyl-CoA synthetase</fullName>
    </submittedName>
</protein>
<evidence type="ECO:0000256" key="3">
    <source>
        <dbReference type="ARBA" id="ARBA00022840"/>
    </source>
</evidence>
<proteinExistence type="predicted"/>
<dbReference type="InterPro" id="IPR011761">
    <property type="entry name" value="ATP-grasp"/>
</dbReference>
<dbReference type="GO" id="GO:0005524">
    <property type="term" value="F:ATP binding"/>
    <property type="evidence" value="ECO:0007669"/>
    <property type="project" value="UniProtKB-UniRule"/>
</dbReference>
<dbReference type="GO" id="GO:0016874">
    <property type="term" value="F:ligase activity"/>
    <property type="evidence" value="ECO:0007669"/>
    <property type="project" value="UniProtKB-KW"/>
</dbReference>
<dbReference type="SUPFAM" id="SSF52210">
    <property type="entry name" value="Succinyl-CoA synthetase domains"/>
    <property type="match status" value="2"/>
</dbReference>
<name>A0A5K8A4H2_9BACT</name>
<evidence type="ECO:0000256" key="1">
    <source>
        <dbReference type="ARBA" id="ARBA00022598"/>
    </source>
</evidence>
<evidence type="ECO:0000259" key="5">
    <source>
        <dbReference type="PROSITE" id="PS50975"/>
    </source>
</evidence>
<reference evidence="6 7" key="1">
    <citation type="submission" date="2019-11" db="EMBL/GenBank/DDBJ databases">
        <title>Comparative genomics of hydrocarbon-degrading Desulfosarcina strains.</title>
        <authorList>
            <person name="Watanabe M."/>
            <person name="Kojima H."/>
            <person name="Fukui M."/>
        </authorList>
    </citation>
    <scope>NUCLEOTIDE SEQUENCE [LARGE SCALE GENOMIC DNA]</scope>
    <source>
        <strain evidence="7">oXyS1</strain>
    </source>
</reference>
<dbReference type="InterPro" id="IPR051538">
    <property type="entry name" value="Acyl-CoA_Synth/Transferase"/>
</dbReference>
<dbReference type="Gene3D" id="3.40.50.720">
    <property type="entry name" value="NAD(P)-binding Rossmann-like Domain"/>
    <property type="match status" value="1"/>
</dbReference>
<dbReference type="PROSITE" id="PS50975">
    <property type="entry name" value="ATP_GRASP"/>
    <property type="match status" value="1"/>
</dbReference>
<dbReference type="SMART" id="SM00881">
    <property type="entry name" value="CoA_binding"/>
    <property type="match status" value="1"/>
</dbReference>
<evidence type="ECO:0000313" key="6">
    <source>
        <dbReference type="EMBL" id="BBO87381.1"/>
    </source>
</evidence>
<dbReference type="AlphaFoldDB" id="A0A5K8A4H2"/>
<dbReference type="SUPFAM" id="SSF51735">
    <property type="entry name" value="NAD(P)-binding Rossmann-fold domains"/>
    <property type="match status" value="1"/>
</dbReference>
<keyword evidence="2 4" id="KW-0547">Nucleotide-binding</keyword>
<dbReference type="InterPro" id="IPR016102">
    <property type="entry name" value="Succinyl-CoA_synth-like"/>
</dbReference>
<keyword evidence="7" id="KW-1185">Reference proteome</keyword>
<dbReference type="Gene3D" id="3.30.1490.20">
    <property type="entry name" value="ATP-grasp fold, A domain"/>
    <property type="match status" value="1"/>
</dbReference>
<dbReference type="InterPro" id="IPR003781">
    <property type="entry name" value="CoA-bd"/>
</dbReference>
<keyword evidence="1" id="KW-0436">Ligase</keyword>
<feature type="domain" description="ATP-grasp" evidence="5">
    <location>
        <begin position="24"/>
        <end position="232"/>
    </location>
</feature>
<dbReference type="GO" id="GO:0046872">
    <property type="term" value="F:metal ion binding"/>
    <property type="evidence" value="ECO:0007669"/>
    <property type="project" value="InterPro"/>
</dbReference>
<dbReference type="RefSeq" id="WP_155308843.1">
    <property type="nucleotide sequence ID" value="NZ_AP021879.1"/>
</dbReference>
<keyword evidence="3 4" id="KW-0067">ATP-binding</keyword>
<accession>A0A5K8A4H2</accession>
<dbReference type="PANTHER" id="PTHR43334">
    <property type="entry name" value="ACETATE--COA LIGASE [ADP-FORMING]"/>
    <property type="match status" value="1"/>
</dbReference>
<dbReference type="Proteomes" id="UP000422108">
    <property type="component" value="Chromosome"/>
</dbReference>
<dbReference type="PANTHER" id="PTHR43334:SF2">
    <property type="entry name" value="ACETATE--COA LIGASE [ADP-FORMING]"/>
    <property type="match status" value="1"/>
</dbReference>
<dbReference type="Pfam" id="PF13607">
    <property type="entry name" value="Succ_CoA_lig"/>
    <property type="match status" value="1"/>
</dbReference>
<evidence type="ECO:0000256" key="4">
    <source>
        <dbReference type="PROSITE-ProRule" id="PRU00409"/>
    </source>
</evidence>
<dbReference type="InterPro" id="IPR013815">
    <property type="entry name" value="ATP_grasp_subdomain_1"/>
</dbReference>
<dbReference type="Gene3D" id="3.30.470.20">
    <property type="entry name" value="ATP-grasp fold, B domain"/>
    <property type="match status" value="1"/>
</dbReference>